<gene>
    <name evidence="2" type="ORF">LNP80_01955</name>
    <name evidence="3" type="ORF">LNP80_02635</name>
</gene>
<organism evidence="2 4">
    <name type="scientific">Chryseobacterium muglaense</name>
    <dbReference type="NCBI Taxonomy" id="2893752"/>
    <lineage>
        <taxon>Bacteria</taxon>
        <taxon>Pseudomonadati</taxon>
        <taxon>Bacteroidota</taxon>
        <taxon>Flavobacteriia</taxon>
        <taxon>Flavobacteriales</taxon>
        <taxon>Weeksellaceae</taxon>
        <taxon>Chryseobacterium group</taxon>
        <taxon>Chryseobacterium</taxon>
    </lineage>
</organism>
<dbReference type="AlphaFoldDB" id="A0A9Q3UU29"/>
<accession>A0A9Q3UU29</accession>
<dbReference type="PANTHER" id="PTHR34400">
    <property type="match status" value="1"/>
</dbReference>
<evidence type="ECO:0000259" key="1">
    <source>
        <dbReference type="Pfam" id="PF12902"/>
    </source>
</evidence>
<evidence type="ECO:0000313" key="2">
    <source>
        <dbReference type="EMBL" id="MCC9033020.1"/>
    </source>
</evidence>
<dbReference type="EMBL" id="JAJJML010000001">
    <property type="protein sequence ID" value="MCC9033151.1"/>
    <property type="molecule type" value="Genomic_DNA"/>
</dbReference>
<dbReference type="InterPro" id="IPR026820">
    <property type="entry name" value="VioB/RebD_dom"/>
</dbReference>
<evidence type="ECO:0000313" key="3">
    <source>
        <dbReference type="EMBL" id="MCC9033151.1"/>
    </source>
</evidence>
<dbReference type="RefSeq" id="WP_229986355.1">
    <property type="nucleotide sequence ID" value="NZ_JAJJML010000001.1"/>
</dbReference>
<sequence>MNQKDDLVTLLRVAMSLEALTIPPYLTAYWSIKDSPTTNDNQEAKKIIHSVAMEEMLHMMSVGNILASLGACPLYYNKCNTLDKWGEDKLPILDFPVDLAPFSVKQIEKFLEIEKPIKPINLPISSRDSALMQVRTSDVDLIKKIMELFDFLQKNTGLIDGKINKIANDILAKYELESIFKAIDMILKGNLEAILELKLFFIKCFSFIPNEDIILNDESLKTELDKCKSIGEFYNLLIKELRKLDDKDFKESDFSQLDLSHDPRVGTIQQRTIPSFIVDSKEKAIGLLKWVVDQGEGSEVPMDNDGDLAHYYRFQQITKGMKIKSNKNGDFFFDENESFVVNEAYVHKFGANDYRLFDMDSGGLQENFSSSYFTMFKELQSFYLTGNRRYIMQSFDYMMKMSTNAELLMDKGTCPSFSFKNQ</sequence>
<dbReference type="Gene3D" id="1.20.1260.10">
    <property type="match status" value="1"/>
</dbReference>
<feature type="domain" description="Iminophenyl-pyruvate dimer synthase" evidence="1">
    <location>
        <begin position="219"/>
        <end position="318"/>
    </location>
</feature>
<evidence type="ECO:0000313" key="4">
    <source>
        <dbReference type="Proteomes" id="UP001107960"/>
    </source>
</evidence>
<reference evidence="2" key="1">
    <citation type="submission" date="2021-11" db="EMBL/GenBank/DDBJ databases">
        <title>Description of novel Chryseobacterium species.</title>
        <authorList>
            <person name="Saticioglu I.B."/>
            <person name="Ay H."/>
            <person name="Altun S."/>
            <person name="Duman M."/>
        </authorList>
    </citation>
    <scope>NUCLEOTIDE SEQUENCE</scope>
    <source>
        <strain evidence="2">C-39</strain>
    </source>
</reference>
<dbReference type="EMBL" id="JAJJML010000001">
    <property type="protein sequence ID" value="MCC9033020.1"/>
    <property type="molecule type" value="Genomic_DNA"/>
</dbReference>
<dbReference type="Pfam" id="PF12902">
    <property type="entry name" value="Ferritin-like"/>
    <property type="match status" value="2"/>
</dbReference>
<feature type="domain" description="Iminophenyl-pyruvate dimer synthase" evidence="1">
    <location>
        <begin position="11"/>
        <end position="158"/>
    </location>
</feature>
<comment type="caution">
    <text evidence="2">The sequence shown here is derived from an EMBL/GenBank/DDBJ whole genome shotgun (WGS) entry which is preliminary data.</text>
</comment>
<dbReference type="PANTHER" id="PTHR34400:SF4">
    <property type="entry name" value="MEMBRANE PROTEIN"/>
    <property type="match status" value="1"/>
</dbReference>
<name>A0A9Q3UU29_9FLAO</name>
<protein>
    <submittedName>
        <fullName evidence="2">Ferritin-like protein</fullName>
    </submittedName>
</protein>
<dbReference type="Proteomes" id="UP001107960">
    <property type="component" value="Unassembled WGS sequence"/>
</dbReference>
<dbReference type="InterPro" id="IPR012347">
    <property type="entry name" value="Ferritin-like"/>
</dbReference>
<proteinExistence type="predicted"/>